<evidence type="ECO:0000256" key="23">
    <source>
        <dbReference type="SAM" id="MobiDB-lite"/>
    </source>
</evidence>
<dbReference type="Pfam" id="PF02574">
    <property type="entry name" value="S-methyl_trans"/>
    <property type="match status" value="1"/>
</dbReference>
<keyword evidence="13 21" id="KW-0479">Metal-binding</keyword>
<evidence type="ECO:0000256" key="13">
    <source>
        <dbReference type="ARBA" id="ARBA00022723"/>
    </source>
</evidence>
<dbReference type="SUPFAM" id="SSF56507">
    <property type="entry name" value="Methionine synthase activation domain-like"/>
    <property type="match status" value="1"/>
</dbReference>
<evidence type="ECO:0000256" key="6">
    <source>
        <dbReference type="ARBA" id="ARBA00012032"/>
    </source>
</evidence>
<dbReference type="RefSeq" id="WP_219688668.1">
    <property type="nucleotide sequence ID" value="NZ_WMBF01000093.1"/>
</dbReference>
<comment type="catalytic activity">
    <reaction evidence="1 21">
        <text>(6S)-5-methyl-5,6,7,8-tetrahydrofolate + L-homocysteine = (6S)-5,6,7,8-tetrahydrofolate + L-methionine</text>
        <dbReference type="Rhea" id="RHEA:11172"/>
        <dbReference type="ChEBI" id="CHEBI:18608"/>
        <dbReference type="ChEBI" id="CHEBI:57453"/>
        <dbReference type="ChEBI" id="CHEBI:57844"/>
        <dbReference type="ChEBI" id="CHEBI:58199"/>
        <dbReference type="EC" id="2.1.1.13"/>
    </reaction>
</comment>
<organism evidence="29 30">
    <name type="scientific">Streptomyces anatolicus</name>
    <dbReference type="NCBI Taxonomy" id="2675858"/>
    <lineage>
        <taxon>Bacteria</taxon>
        <taxon>Bacillati</taxon>
        <taxon>Actinomycetota</taxon>
        <taxon>Actinomycetes</taxon>
        <taxon>Kitasatosporales</taxon>
        <taxon>Streptomycetaceae</taxon>
        <taxon>Streptomyces</taxon>
    </lineage>
</organism>
<protein>
    <recommendedName>
        <fullName evidence="7 20">Methionine synthase</fullName>
        <ecNumber evidence="6 20">2.1.1.13</ecNumber>
    </recommendedName>
    <alternativeName>
        <fullName evidence="19 21">5-methyltetrahydrofolate--homocysteine methyltransferase</fullName>
    </alternativeName>
</protein>
<feature type="domain" description="B12-binding N-terminal" evidence="28">
    <location>
        <begin position="648"/>
        <end position="741"/>
    </location>
</feature>
<evidence type="ECO:0000256" key="1">
    <source>
        <dbReference type="ARBA" id="ARBA00001700"/>
    </source>
</evidence>
<dbReference type="InterPro" id="IPR050554">
    <property type="entry name" value="Met_Synthase/Corrinoid"/>
</dbReference>
<feature type="domain" description="Pterin-binding" evidence="25">
    <location>
        <begin position="356"/>
        <end position="619"/>
    </location>
</feature>
<evidence type="ECO:0000256" key="3">
    <source>
        <dbReference type="ARBA" id="ARBA00001956"/>
    </source>
</evidence>
<dbReference type="InterPro" id="IPR037010">
    <property type="entry name" value="VitB12-dep_Met_synth_activ_sf"/>
</dbReference>
<comment type="similarity">
    <text evidence="5">Belongs to the vitamin-B12 dependent methionine synthase family.</text>
</comment>
<comment type="domain">
    <text evidence="21">Modular enzyme with four functionally distinct domains. The isolated Hcy-binding domain catalyzes methyl transfer from free methylcobalamin to homocysteine. The Hcy-binding domain in association with the pterin-binding domain catalyzes the methylation of cob(I)alamin by methyltetrahydrofolate and the methylation of homocysteine. The B12-binding domain binds the cofactor. The AdoMet activation domain binds S-adenosyl-L-methionine. Under aerobic conditions cob(I)alamin can be converted to inactive cob(II)alamin. Reductive methylation by S-adenosyl-L-methionine and flavodoxin regenerates methylcobalamin.</text>
</comment>
<evidence type="ECO:0000256" key="8">
    <source>
        <dbReference type="ARBA" id="ARBA00022603"/>
    </source>
</evidence>
<dbReference type="InterPro" id="IPR003726">
    <property type="entry name" value="HCY_dom"/>
</dbReference>
<comment type="function">
    <text evidence="18 21">Catalyzes the transfer of a methyl group from methyl-cobalamin to homocysteine, yielding enzyme-bound cob(I)alamin and methionine. Subsequently, remethylates the cofactor using methyltetrahydrofolate.</text>
</comment>
<dbReference type="Pfam" id="PF02310">
    <property type="entry name" value="B12-binding"/>
    <property type="match status" value="1"/>
</dbReference>
<keyword evidence="12 21" id="KW-0949">S-adenosyl-L-methionine</keyword>
<dbReference type="InterPro" id="IPR036594">
    <property type="entry name" value="Meth_synthase_dom"/>
</dbReference>
<dbReference type="PROSITE" id="PS50972">
    <property type="entry name" value="PTERIN_BINDING"/>
    <property type="match status" value="1"/>
</dbReference>
<keyword evidence="10 21" id="KW-0846">Cobalamin</keyword>
<dbReference type="InterPro" id="IPR033706">
    <property type="entry name" value="Met_synthase_B12-bd"/>
</dbReference>
<keyword evidence="11 21" id="KW-0808">Transferase</keyword>
<dbReference type="InterPro" id="IPR011822">
    <property type="entry name" value="MetH"/>
</dbReference>
<evidence type="ECO:0000256" key="5">
    <source>
        <dbReference type="ARBA" id="ARBA00010398"/>
    </source>
</evidence>
<gene>
    <name evidence="29" type="primary">metH</name>
    <name evidence="29" type="ORF">GKQ77_11815</name>
</gene>
<dbReference type="Pfam" id="PF02965">
    <property type="entry name" value="Met_synt_B12"/>
    <property type="match status" value="1"/>
</dbReference>
<comment type="caution">
    <text evidence="29">The sequence shown here is derived from an EMBL/GenBank/DDBJ whole genome shotgun (WGS) entry which is preliminary data.</text>
</comment>
<evidence type="ECO:0000256" key="22">
    <source>
        <dbReference type="PROSITE-ProRule" id="PRU00333"/>
    </source>
</evidence>
<feature type="binding site" evidence="22">
    <location>
        <position position="311"/>
    </location>
    <ligand>
        <name>Zn(2+)</name>
        <dbReference type="ChEBI" id="CHEBI:29105"/>
    </ligand>
</feature>
<comment type="pathway">
    <text evidence="4 21">Amino-acid biosynthesis; L-methionine biosynthesis via de novo pathway; L-methionine from L-homocysteine (MetH route): step 1/1.</text>
</comment>
<evidence type="ECO:0000313" key="30">
    <source>
        <dbReference type="Proteomes" id="UP001197114"/>
    </source>
</evidence>
<evidence type="ECO:0000256" key="21">
    <source>
        <dbReference type="PIRNR" id="PIRNR000381"/>
    </source>
</evidence>
<feature type="binding site" evidence="22">
    <location>
        <position position="244"/>
    </location>
    <ligand>
        <name>Zn(2+)</name>
        <dbReference type="ChEBI" id="CHEBI:29105"/>
    </ligand>
</feature>
<sequence>MASSPTPSSQPTPVSPESRARADALREALATRVVVADGAMGTMLQAQDPTLEDFQNLEGCNEVLNVTRPDIVRSVHEEYFAVGVDCVETNTFGANFAALSEYDIPERNFELSEAGARIAREVADEYTHKTGQQRWVLGSMGPGTKLPTLGHAPYTALRDAYQINAEGMIAGGADALLVETTQDLLQTKAAILGARRALDATGANLPVICSVTVETTGTMLLGSEIGAALTALEPLGIDMIGLNCATGPAEMSEHLRYLARHSRVPISCMPNAGLPVLGKNGAHYPLTAPELADAQESFVREYGLSLVGGCCGTTPEHLRQVVERVRGAQPPARDPRPEPGAASLYQTVPFRQDTAYMAIGERTNANGSKKFREAMLEGRWDDCVEMARDQIREGAHMLDLCVDYVGRDGVKDMAELAGRFATASTLPIVLDSTELPVLQAGLEKLGGRAVINSVNYEDGDGPESRFAKVTALAKEHGAALIALTIDEEGQARTAEHKVAIAERLIEDLTGNWGIHESDILIDTLTFTICTGQEESRKDGIATIEAIRELKRRRPEVQTTLGLSNISFGLNPAARVLLNSVFLDECVKAGLDSAIVHASKILPIARFDDEQVSTALDLIYDRRAEGYDPLQKLMELFEGVSTKSMKAGKAEELLALPLDERLKRRIIDGEKNGLEADLDEALQDMPALDIVNNVLLEGMKVVGELFGSGQMQLPFVLQSAEVMKTAVAYLEPHMEKVEGDEAGKGTIVLATVRGDVHDIGKNLVDIILSNNGYNVVNLGIKQPVSAILDAAEEHKADVIGMSGLLVKSTVIMKENLEELNQRGMSADFPVILGGAALTRAYVEQDLHEIYEGEVRYARDAFEGLRLMDALIAVKRGVPGATLPELKQRRVPTKATTALLEVEEADGPARSDVATDNPVPTPPFWGTRVVKGIQLKEYASWLDEGALFKGQWGLKQARTGDGPSYEELVESEGRPRLRGWLDELHTKNLLEAAVVHGYFPCVSKGDDLILLNEDGSERTRFTFPRQRRGRRLCLADFFRPEESGETDVVGLQVVTVGSRIGEATAKLFAADSYRDYLELHGLSVQLAEALAEYWHARVRAELGFGGEDPADVEDMFALKYRGARFSLGYGACPDLEDRAKIAELLQPERIGVHLSEEFQLHPEQSTDAIVIHHPEAKYFNAR</sequence>
<accession>A0ABS6YLE4</accession>
<dbReference type="PANTHER" id="PTHR45833">
    <property type="entry name" value="METHIONINE SYNTHASE"/>
    <property type="match status" value="1"/>
</dbReference>
<evidence type="ECO:0000256" key="20">
    <source>
        <dbReference type="NCBIfam" id="TIGR02082"/>
    </source>
</evidence>
<dbReference type="InterPro" id="IPR011005">
    <property type="entry name" value="Dihydropteroate_synth-like_sf"/>
</dbReference>
<evidence type="ECO:0000259" key="27">
    <source>
        <dbReference type="PROSITE" id="PS51332"/>
    </source>
</evidence>
<feature type="domain" description="Hcy-binding" evidence="24">
    <location>
        <begin position="22"/>
        <end position="325"/>
    </location>
</feature>
<evidence type="ECO:0000256" key="17">
    <source>
        <dbReference type="ARBA" id="ARBA00023285"/>
    </source>
</evidence>
<evidence type="ECO:0000259" key="24">
    <source>
        <dbReference type="PROSITE" id="PS50970"/>
    </source>
</evidence>
<proteinExistence type="inferred from homology"/>
<dbReference type="CDD" id="cd02069">
    <property type="entry name" value="methionine_synthase_B12_BD"/>
    <property type="match status" value="1"/>
</dbReference>
<evidence type="ECO:0000256" key="9">
    <source>
        <dbReference type="ARBA" id="ARBA00022605"/>
    </source>
</evidence>
<dbReference type="Gene3D" id="1.10.1240.10">
    <property type="entry name" value="Methionine synthase domain"/>
    <property type="match status" value="1"/>
</dbReference>
<dbReference type="SUPFAM" id="SSF51717">
    <property type="entry name" value="Dihydropteroate synthetase-like"/>
    <property type="match status" value="1"/>
</dbReference>
<keyword evidence="17 21" id="KW-0170">Cobalt</keyword>
<keyword evidence="15 21" id="KW-0862">Zinc</keyword>
<keyword evidence="16 21" id="KW-0486">Methionine biosynthesis</keyword>
<evidence type="ECO:0000256" key="18">
    <source>
        <dbReference type="ARBA" id="ARBA00025552"/>
    </source>
</evidence>
<comment type="cofactor">
    <cofactor evidence="2 21 22">
        <name>Zn(2+)</name>
        <dbReference type="ChEBI" id="CHEBI:29105"/>
    </cofactor>
</comment>
<dbReference type="GO" id="GO:0032259">
    <property type="term" value="P:methylation"/>
    <property type="evidence" value="ECO:0007669"/>
    <property type="project" value="UniProtKB-KW"/>
</dbReference>
<name>A0ABS6YLE4_9ACTN</name>
<dbReference type="InterPro" id="IPR004223">
    <property type="entry name" value="VitB12-dep_Met_synth_activ_dom"/>
</dbReference>
<feature type="domain" description="AdoMet activation" evidence="26">
    <location>
        <begin position="894"/>
        <end position="1180"/>
    </location>
</feature>
<evidence type="ECO:0000259" key="28">
    <source>
        <dbReference type="PROSITE" id="PS51337"/>
    </source>
</evidence>
<dbReference type="InterPro" id="IPR006158">
    <property type="entry name" value="Cobalamin-bd"/>
</dbReference>
<keyword evidence="9 21" id="KW-0028">Amino-acid biosynthesis</keyword>
<dbReference type="SUPFAM" id="SSF47644">
    <property type="entry name" value="Methionine synthase domain"/>
    <property type="match status" value="1"/>
</dbReference>
<evidence type="ECO:0000256" key="11">
    <source>
        <dbReference type="ARBA" id="ARBA00022679"/>
    </source>
</evidence>
<dbReference type="EC" id="2.1.1.13" evidence="6 20"/>
<dbReference type="Gene3D" id="3.10.196.10">
    <property type="entry name" value="Vitamin B12-dependent methionine synthase, activation domain"/>
    <property type="match status" value="1"/>
</dbReference>
<dbReference type="PROSITE" id="PS50974">
    <property type="entry name" value="ADOMET_ACTIVATION"/>
    <property type="match status" value="1"/>
</dbReference>
<dbReference type="InterPro" id="IPR036589">
    <property type="entry name" value="HCY_dom_sf"/>
</dbReference>
<dbReference type="Gene3D" id="3.20.20.20">
    <property type="entry name" value="Dihydropteroate synthase-like"/>
    <property type="match status" value="1"/>
</dbReference>
<feature type="binding site" evidence="22">
    <location>
        <position position="310"/>
    </location>
    <ligand>
        <name>Zn(2+)</name>
        <dbReference type="ChEBI" id="CHEBI:29105"/>
    </ligand>
</feature>
<dbReference type="Gene3D" id="3.40.50.280">
    <property type="entry name" value="Cobalamin-binding domain"/>
    <property type="match status" value="1"/>
</dbReference>
<evidence type="ECO:0000256" key="16">
    <source>
        <dbReference type="ARBA" id="ARBA00023167"/>
    </source>
</evidence>
<dbReference type="EMBL" id="WMBF01000093">
    <property type="protein sequence ID" value="MBW5422239.1"/>
    <property type="molecule type" value="Genomic_DNA"/>
</dbReference>
<evidence type="ECO:0000256" key="14">
    <source>
        <dbReference type="ARBA" id="ARBA00022737"/>
    </source>
</evidence>
<dbReference type="PROSITE" id="PS51337">
    <property type="entry name" value="B12_BINDING_NTER"/>
    <property type="match status" value="1"/>
</dbReference>
<evidence type="ECO:0000313" key="29">
    <source>
        <dbReference type="EMBL" id="MBW5422239.1"/>
    </source>
</evidence>
<dbReference type="Gene3D" id="3.20.20.330">
    <property type="entry name" value="Homocysteine-binding-like domain"/>
    <property type="match status" value="1"/>
</dbReference>
<dbReference type="PROSITE" id="PS51332">
    <property type="entry name" value="B12_BINDING"/>
    <property type="match status" value="1"/>
</dbReference>
<evidence type="ECO:0000259" key="26">
    <source>
        <dbReference type="PROSITE" id="PS50974"/>
    </source>
</evidence>
<reference evidence="29 30" key="1">
    <citation type="submission" date="2019-11" db="EMBL/GenBank/DDBJ databases">
        <authorList>
            <person name="Ay H."/>
        </authorList>
    </citation>
    <scope>NUCLEOTIDE SEQUENCE [LARGE SCALE GENOMIC DNA]</scope>
    <source>
        <strain evidence="29 30">BG9H</strain>
    </source>
</reference>
<dbReference type="InterPro" id="IPR000489">
    <property type="entry name" value="Pterin-binding_dom"/>
</dbReference>
<dbReference type="PIRSF" id="PIRSF000381">
    <property type="entry name" value="MetH"/>
    <property type="match status" value="1"/>
</dbReference>
<evidence type="ECO:0000256" key="19">
    <source>
        <dbReference type="ARBA" id="ARBA00031040"/>
    </source>
</evidence>
<dbReference type="SMART" id="SM01018">
    <property type="entry name" value="B12-binding_2"/>
    <property type="match status" value="1"/>
</dbReference>
<evidence type="ECO:0000256" key="10">
    <source>
        <dbReference type="ARBA" id="ARBA00022628"/>
    </source>
</evidence>
<dbReference type="GO" id="GO:0008705">
    <property type="term" value="F:methionine synthase activity"/>
    <property type="evidence" value="ECO:0007669"/>
    <property type="project" value="UniProtKB-EC"/>
</dbReference>
<dbReference type="InterPro" id="IPR036724">
    <property type="entry name" value="Cobalamin-bd_sf"/>
</dbReference>
<dbReference type="Pfam" id="PF02607">
    <property type="entry name" value="B12-binding_2"/>
    <property type="match status" value="1"/>
</dbReference>
<evidence type="ECO:0000256" key="12">
    <source>
        <dbReference type="ARBA" id="ARBA00022691"/>
    </source>
</evidence>
<dbReference type="SUPFAM" id="SSF52242">
    <property type="entry name" value="Cobalamin (vitamin B12)-binding domain"/>
    <property type="match status" value="1"/>
</dbReference>
<keyword evidence="14" id="KW-0677">Repeat</keyword>
<comment type="cofactor">
    <cofactor evidence="3 21">
        <name>methylcob(III)alamin</name>
        <dbReference type="ChEBI" id="CHEBI:28115"/>
    </cofactor>
</comment>
<dbReference type="PANTHER" id="PTHR45833:SF1">
    <property type="entry name" value="METHIONINE SYNTHASE"/>
    <property type="match status" value="1"/>
</dbReference>
<dbReference type="CDD" id="cd00740">
    <property type="entry name" value="MeTr"/>
    <property type="match status" value="1"/>
</dbReference>
<feature type="region of interest" description="Disordered" evidence="23">
    <location>
        <begin position="1"/>
        <end position="20"/>
    </location>
</feature>
<dbReference type="Pfam" id="PF00809">
    <property type="entry name" value="Pterin_bind"/>
    <property type="match status" value="1"/>
</dbReference>
<keyword evidence="8 21" id="KW-0489">Methyltransferase</keyword>
<evidence type="ECO:0000256" key="7">
    <source>
        <dbReference type="ARBA" id="ARBA00013998"/>
    </source>
</evidence>
<evidence type="ECO:0000256" key="4">
    <source>
        <dbReference type="ARBA" id="ARBA00005178"/>
    </source>
</evidence>
<keyword evidence="30" id="KW-1185">Reference proteome</keyword>
<evidence type="ECO:0000256" key="2">
    <source>
        <dbReference type="ARBA" id="ARBA00001947"/>
    </source>
</evidence>
<dbReference type="PROSITE" id="PS50970">
    <property type="entry name" value="HCY"/>
    <property type="match status" value="1"/>
</dbReference>
<dbReference type="InterPro" id="IPR003759">
    <property type="entry name" value="Cbl-bd_cap"/>
</dbReference>
<dbReference type="SUPFAM" id="SSF82282">
    <property type="entry name" value="Homocysteine S-methyltransferase"/>
    <property type="match status" value="1"/>
</dbReference>
<evidence type="ECO:0000259" key="25">
    <source>
        <dbReference type="PROSITE" id="PS50972"/>
    </source>
</evidence>
<dbReference type="NCBIfam" id="TIGR02082">
    <property type="entry name" value="metH"/>
    <property type="match status" value="1"/>
</dbReference>
<feature type="domain" description="B12-binding" evidence="27">
    <location>
        <begin position="743"/>
        <end position="880"/>
    </location>
</feature>
<evidence type="ECO:0000256" key="15">
    <source>
        <dbReference type="ARBA" id="ARBA00022833"/>
    </source>
</evidence>
<dbReference type="Proteomes" id="UP001197114">
    <property type="component" value="Unassembled WGS sequence"/>
</dbReference>